<dbReference type="InterPro" id="IPR029039">
    <property type="entry name" value="Flavoprotein-like_sf"/>
</dbReference>
<evidence type="ECO:0000313" key="3">
    <source>
        <dbReference type="Proteomes" id="UP000808146"/>
    </source>
</evidence>
<dbReference type="GO" id="GO:0010181">
    <property type="term" value="F:FMN binding"/>
    <property type="evidence" value="ECO:0007669"/>
    <property type="project" value="TreeGrafter"/>
</dbReference>
<dbReference type="PANTHER" id="PTHR30543">
    <property type="entry name" value="CHROMATE REDUCTASE"/>
    <property type="match status" value="1"/>
</dbReference>
<dbReference type="Gene3D" id="3.40.50.360">
    <property type="match status" value="1"/>
</dbReference>
<gene>
    <name evidence="2" type="ORF">IPN75_14840</name>
</gene>
<dbReference type="InterPro" id="IPR005025">
    <property type="entry name" value="FMN_Rdtase-like_dom"/>
</dbReference>
<accession>A0A9D7LUS5</accession>
<dbReference type="AlphaFoldDB" id="A0A9D7LUS5"/>
<dbReference type="SUPFAM" id="SSF52218">
    <property type="entry name" value="Flavoproteins"/>
    <property type="match status" value="1"/>
</dbReference>
<protein>
    <submittedName>
        <fullName evidence="2">NAD(P)H-dependent oxidoreductase</fullName>
    </submittedName>
</protein>
<feature type="domain" description="NADPH-dependent FMN reductase-like" evidence="1">
    <location>
        <begin position="4"/>
        <end position="141"/>
    </location>
</feature>
<sequence>MGEIKILGILGCERQGSYSRFALHAARELLPHGTALELIDLNGIPFFDRRRALSPPPAVVEFRRRVLDSDAILFATPECIHSVPGKLKSAIDWASSPAGESPWLDKPTAVMSASDGRLIKARAQHHLKEVMATLKMQTVDHPGMTDCDAGRHFSDEGKLHHESARCFIQELLAALVSLVKVNRAATGYIVRKAA</sequence>
<dbReference type="Pfam" id="PF03358">
    <property type="entry name" value="FMN_red"/>
    <property type="match status" value="1"/>
</dbReference>
<dbReference type="GO" id="GO:0005829">
    <property type="term" value="C:cytosol"/>
    <property type="evidence" value="ECO:0007669"/>
    <property type="project" value="TreeGrafter"/>
</dbReference>
<dbReference type="InterPro" id="IPR050712">
    <property type="entry name" value="NAD(P)H-dep_reductase"/>
</dbReference>
<evidence type="ECO:0000259" key="1">
    <source>
        <dbReference type="Pfam" id="PF03358"/>
    </source>
</evidence>
<dbReference type="EMBL" id="JADKBR010000017">
    <property type="protein sequence ID" value="MBK8891553.1"/>
    <property type="molecule type" value="Genomic_DNA"/>
</dbReference>
<name>A0A9D7LUS5_9RHOO</name>
<dbReference type="PANTHER" id="PTHR30543:SF21">
    <property type="entry name" value="NAD(P)H-DEPENDENT FMN REDUCTASE LOT6"/>
    <property type="match status" value="1"/>
</dbReference>
<dbReference type="Proteomes" id="UP000808146">
    <property type="component" value="Unassembled WGS sequence"/>
</dbReference>
<reference evidence="2" key="1">
    <citation type="submission" date="2020-10" db="EMBL/GenBank/DDBJ databases">
        <title>Connecting structure to function with the recovery of over 1000 high-quality activated sludge metagenome-assembled genomes encoding full-length rRNA genes using long-read sequencing.</title>
        <authorList>
            <person name="Singleton C.M."/>
            <person name="Petriglieri F."/>
            <person name="Kristensen J.M."/>
            <person name="Kirkegaard R.H."/>
            <person name="Michaelsen T.Y."/>
            <person name="Andersen M.H."/>
            <person name="Karst S.M."/>
            <person name="Dueholm M.S."/>
            <person name="Nielsen P.H."/>
            <person name="Albertsen M."/>
        </authorList>
    </citation>
    <scope>NUCLEOTIDE SEQUENCE</scope>
    <source>
        <strain evidence="2">OdNE_18-Q3-R46-58_BAT3C.305</strain>
    </source>
</reference>
<dbReference type="GO" id="GO:0016491">
    <property type="term" value="F:oxidoreductase activity"/>
    <property type="evidence" value="ECO:0007669"/>
    <property type="project" value="InterPro"/>
</dbReference>
<proteinExistence type="predicted"/>
<evidence type="ECO:0000313" key="2">
    <source>
        <dbReference type="EMBL" id="MBK8891553.1"/>
    </source>
</evidence>
<organism evidence="2 3">
    <name type="scientific">Candidatus Dechloromonas phosphorivorans</name>
    <dbReference type="NCBI Taxonomy" id="2899244"/>
    <lineage>
        <taxon>Bacteria</taxon>
        <taxon>Pseudomonadati</taxon>
        <taxon>Pseudomonadota</taxon>
        <taxon>Betaproteobacteria</taxon>
        <taxon>Rhodocyclales</taxon>
        <taxon>Azonexaceae</taxon>
        <taxon>Dechloromonas</taxon>
    </lineage>
</organism>
<comment type="caution">
    <text evidence="2">The sequence shown here is derived from an EMBL/GenBank/DDBJ whole genome shotgun (WGS) entry which is preliminary data.</text>
</comment>